<keyword evidence="1" id="KW-0812">Transmembrane</keyword>
<sequence length="95" mass="10539">MLSREDSRRLAQLERQLQQDDPEFCARMASGQLDPPRSKRAPLSLILTAVVLWIAAITLGVLGWWIAAVVAAVFATTVVVAALAHRKLRRRLPPI</sequence>
<protein>
    <recommendedName>
        <fullName evidence="4">DUF3040 domain-containing protein</fullName>
    </recommendedName>
</protein>
<dbReference type="RefSeq" id="WP_203761820.1">
    <property type="nucleotide sequence ID" value="NZ_BAAABO010000054.1"/>
</dbReference>
<accession>A0ABQ3Y1Q6</accession>
<comment type="caution">
    <text evidence="2">The sequence shown here is derived from an EMBL/GenBank/DDBJ whole genome shotgun (WGS) entry which is preliminary data.</text>
</comment>
<keyword evidence="1" id="KW-0472">Membrane</keyword>
<feature type="transmembrane region" description="Helical" evidence="1">
    <location>
        <begin position="65"/>
        <end position="84"/>
    </location>
</feature>
<keyword evidence="1" id="KW-1133">Transmembrane helix</keyword>
<feature type="transmembrane region" description="Helical" evidence="1">
    <location>
        <begin position="41"/>
        <end position="59"/>
    </location>
</feature>
<reference evidence="2 3" key="1">
    <citation type="submission" date="2021-01" db="EMBL/GenBank/DDBJ databases">
        <title>Whole genome shotgun sequence of Actinoplanes deccanensis NBRC 13994.</title>
        <authorList>
            <person name="Komaki H."/>
            <person name="Tamura T."/>
        </authorList>
    </citation>
    <scope>NUCLEOTIDE SEQUENCE [LARGE SCALE GENOMIC DNA]</scope>
    <source>
        <strain evidence="2 3">NBRC 13994</strain>
    </source>
</reference>
<name>A0ABQ3Y1Q6_9ACTN</name>
<proteinExistence type="predicted"/>
<evidence type="ECO:0000313" key="2">
    <source>
        <dbReference type="EMBL" id="GID73910.1"/>
    </source>
</evidence>
<evidence type="ECO:0008006" key="4">
    <source>
        <dbReference type="Google" id="ProtNLM"/>
    </source>
</evidence>
<gene>
    <name evidence="2" type="ORF">Ade02nite_25510</name>
</gene>
<evidence type="ECO:0000313" key="3">
    <source>
        <dbReference type="Proteomes" id="UP000609879"/>
    </source>
</evidence>
<dbReference type="InterPro" id="IPR021401">
    <property type="entry name" value="DUF3040"/>
</dbReference>
<evidence type="ECO:0000256" key="1">
    <source>
        <dbReference type="SAM" id="Phobius"/>
    </source>
</evidence>
<dbReference type="Pfam" id="PF11239">
    <property type="entry name" value="DUF3040"/>
    <property type="match status" value="1"/>
</dbReference>
<organism evidence="2 3">
    <name type="scientific">Paractinoplanes deccanensis</name>
    <dbReference type="NCBI Taxonomy" id="113561"/>
    <lineage>
        <taxon>Bacteria</taxon>
        <taxon>Bacillati</taxon>
        <taxon>Actinomycetota</taxon>
        <taxon>Actinomycetes</taxon>
        <taxon>Micromonosporales</taxon>
        <taxon>Micromonosporaceae</taxon>
        <taxon>Paractinoplanes</taxon>
    </lineage>
</organism>
<keyword evidence="3" id="KW-1185">Reference proteome</keyword>
<dbReference type="Proteomes" id="UP000609879">
    <property type="component" value="Unassembled WGS sequence"/>
</dbReference>
<dbReference type="EMBL" id="BOMI01000043">
    <property type="protein sequence ID" value="GID73910.1"/>
    <property type="molecule type" value="Genomic_DNA"/>
</dbReference>